<evidence type="ECO:0000313" key="1">
    <source>
        <dbReference type="EMBL" id="VVC96161.1"/>
    </source>
</evidence>
<dbReference type="AlphaFoldDB" id="A0A5E4QGF4"/>
<dbReference type="Proteomes" id="UP000324832">
    <property type="component" value="Unassembled WGS sequence"/>
</dbReference>
<reference evidence="1 2" key="1">
    <citation type="submission" date="2017-07" db="EMBL/GenBank/DDBJ databases">
        <authorList>
            <person name="Talla V."/>
            <person name="Backstrom N."/>
        </authorList>
    </citation>
    <scope>NUCLEOTIDE SEQUENCE [LARGE SCALE GENOMIC DNA]</scope>
</reference>
<accession>A0A5E4QGF4</accession>
<proteinExistence type="predicted"/>
<keyword evidence="2" id="KW-1185">Reference proteome</keyword>
<gene>
    <name evidence="1" type="ORF">LSINAPIS_LOCUS7713</name>
</gene>
<dbReference type="EMBL" id="FZQP02002582">
    <property type="protein sequence ID" value="VVC96161.1"/>
    <property type="molecule type" value="Genomic_DNA"/>
</dbReference>
<evidence type="ECO:0000313" key="2">
    <source>
        <dbReference type="Proteomes" id="UP000324832"/>
    </source>
</evidence>
<sequence length="109" mass="12695">MSSAATNKLKPCVSAPTCSVHRHRPQPPPCPNPETCYKKGRKSFYRCPSSTATVSRFGTPCECERENSRNSRLTRKKSFKTHKKRIREAYSKRSMESRWRRRKKCCTIL</sequence>
<name>A0A5E4QGF4_9NEOP</name>
<organism evidence="1 2">
    <name type="scientific">Leptidea sinapis</name>
    <dbReference type="NCBI Taxonomy" id="189913"/>
    <lineage>
        <taxon>Eukaryota</taxon>
        <taxon>Metazoa</taxon>
        <taxon>Ecdysozoa</taxon>
        <taxon>Arthropoda</taxon>
        <taxon>Hexapoda</taxon>
        <taxon>Insecta</taxon>
        <taxon>Pterygota</taxon>
        <taxon>Neoptera</taxon>
        <taxon>Endopterygota</taxon>
        <taxon>Lepidoptera</taxon>
        <taxon>Glossata</taxon>
        <taxon>Ditrysia</taxon>
        <taxon>Papilionoidea</taxon>
        <taxon>Pieridae</taxon>
        <taxon>Dismorphiinae</taxon>
        <taxon>Leptidea</taxon>
    </lineage>
</organism>
<protein>
    <submittedName>
        <fullName evidence="1">Uncharacterized protein</fullName>
    </submittedName>
</protein>